<evidence type="ECO:0000256" key="4">
    <source>
        <dbReference type="ARBA" id="ARBA00022964"/>
    </source>
</evidence>
<keyword evidence="6" id="KW-0408">Iron</keyword>
<dbReference type="Pfam" id="PF02668">
    <property type="entry name" value="TauD"/>
    <property type="match status" value="1"/>
</dbReference>
<proteinExistence type="inferred from homology"/>
<evidence type="ECO:0000256" key="5">
    <source>
        <dbReference type="ARBA" id="ARBA00023002"/>
    </source>
</evidence>
<dbReference type="InterPro" id="IPR051323">
    <property type="entry name" value="AtsK-like"/>
</dbReference>
<organism evidence="9 10">
    <name type="scientific">Macrophomina phaseolina</name>
    <dbReference type="NCBI Taxonomy" id="35725"/>
    <lineage>
        <taxon>Eukaryota</taxon>
        <taxon>Fungi</taxon>
        <taxon>Dikarya</taxon>
        <taxon>Ascomycota</taxon>
        <taxon>Pezizomycotina</taxon>
        <taxon>Dothideomycetes</taxon>
        <taxon>Dothideomycetes incertae sedis</taxon>
        <taxon>Botryosphaeriales</taxon>
        <taxon>Botryosphaeriaceae</taxon>
        <taxon>Macrophomina</taxon>
    </lineage>
</organism>
<sequence length="161" mass="18547">EQYDRLSPPFQKLVEGLRIRYHSPTLFRAGRRSGKPYPRPHGAPENVGSEVLSSQPIVRTKPTTGWKALHPGVLFAEYIKAMTDSESKTVVEKIQRLIDESRHQLLWSWYWARPVMWDNRAVLHAATQDLDSLEPRIGWRSTSIDEKPYSDPVSVTRKQAL</sequence>
<keyword evidence="10" id="KW-1185">Reference proteome</keyword>
<evidence type="ECO:0000256" key="7">
    <source>
        <dbReference type="SAM" id="MobiDB-lite"/>
    </source>
</evidence>
<dbReference type="InterPro" id="IPR042098">
    <property type="entry name" value="TauD-like_sf"/>
</dbReference>
<feature type="non-terminal residue" evidence="9">
    <location>
        <position position="1"/>
    </location>
</feature>
<dbReference type="Proteomes" id="UP000774617">
    <property type="component" value="Unassembled WGS sequence"/>
</dbReference>
<evidence type="ECO:0000256" key="3">
    <source>
        <dbReference type="ARBA" id="ARBA00022723"/>
    </source>
</evidence>
<dbReference type="InterPro" id="IPR003819">
    <property type="entry name" value="TauD/TfdA-like"/>
</dbReference>
<keyword evidence="3" id="KW-0479">Metal-binding</keyword>
<keyword evidence="5" id="KW-0560">Oxidoreductase</keyword>
<dbReference type="SUPFAM" id="SSF51197">
    <property type="entry name" value="Clavaminate synthase-like"/>
    <property type="match status" value="1"/>
</dbReference>
<evidence type="ECO:0000313" key="9">
    <source>
        <dbReference type="EMBL" id="KAH7063082.1"/>
    </source>
</evidence>
<accession>A0ABQ8GRG1</accession>
<feature type="region of interest" description="Disordered" evidence="7">
    <location>
        <begin position="29"/>
        <end position="52"/>
    </location>
</feature>
<name>A0ABQ8GRG1_9PEZI</name>
<feature type="non-terminal residue" evidence="9">
    <location>
        <position position="161"/>
    </location>
</feature>
<evidence type="ECO:0000256" key="6">
    <source>
        <dbReference type="ARBA" id="ARBA00023004"/>
    </source>
</evidence>
<evidence type="ECO:0000313" key="10">
    <source>
        <dbReference type="Proteomes" id="UP000774617"/>
    </source>
</evidence>
<gene>
    <name evidence="9" type="ORF">B0J12DRAFT_545666</name>
</gene>
<protein>
    <recommendedName>
        <fullName evidence="8">TauD/TfdA-like domain-containing protein</fullName>
    </recommendedName>
</protein>
<keyword evidence="4" id="KW-0223">Dioxygenase</keyword>
<dbReference type="PANTHER" id="PTHR30468:SF1">
    <property type="entry name" value="ALPHA-KETOGLUTARATE-DEPENDENT SULFONATE DIOXYGENASE"/>
    <property type="match status" value="1"/>
</dbReference>
<reference evidence="9 10" key="1">
    <citation type="journal article" date="2021" name="Nat. Commun.">
        <title>Genetic determinants of endophytism in the Arabidopsis root mycobiome.</title>
        <authorList>
            <person name="Mesny F."/>
            <person name="Miyauchi S."/>
            <person name="Thiergart T."/>
            <person name="Pickel B."/>
            <person name="Atanasova L."/>
            <person name="Karlsson M."/>
            <person name="Huettel B."/>
            <person name="Barry K.W."/>
            <person name="Haridas S."/>
            <person name="Chen C."/>
            <person name="Bauer D."/>
            <person name="Andreopoulos W."/>
            <person name="Pangilinan J."/>
            <person name="LaButti K."/>
            <person name="Riley R."/>
            <person name="Lipzen A."/>
            <person name="Clum A."/>
            <person name="Drula E."/>
            <person name="Henrissat B."/>
            <person name="Kohler A."/>
            <person name="Grigoriev I.V."/>
            <person name="Martin F.M."/>
            <person name="Hacquard S."/>
        </authorList>
    </citation>
    <scope>NUCLEOTIDE SEQUENCE [LARGE SCALE GENOMIC DNA]</scope>
    <source>
        <strain evidence="9 10">MPI-SDFR-AT-0080</strain>
    </source>
</reference>
<comment type="similarity">
    <text evidence="2">Belongs to the TfdA dioxygenase family.</text>
</comment>
<evidence type="ECO:0000259" key="8">
    <source>
        <dbReference type="Pfam" id="PF02668"/>
    </source>
</evidence>
<evidence type="ECO:0000256" key="2">
    <source>
        <dbReference type="ARBA" id="ARBA00005896"/>
    </source>
</evidence>
<feature type="domain" description="TauD/TfdA-like" evidence="8">
    <location>
        <begin position="3"/>
        <end position="141"/>
    </location>
</feature>
<dbReference type="PANTHER" id="PTHR30468">
    <property type="entry name" value="ALPHA-KETOGLUTARATE-DEPENDENT SULFONATE DIOXYGENASE"/>
    <property type="match status" value="1"/>
</dbReference>
<dbReference type="Gene3D" id="3.60.130.10">
    <property type="entry name" value="Clavaminate synthase-like"/>
    <property type="match status" value="1"/>
</dbReference>
<evidence type="ECO:0000256" key="1">
    <source>
        <dbReference type="ARBA" id="ARBA00001954"/>
    </source>
</evidence>
<comment type="caution">
    <text evidence="9">The sequence shown here is derived from an EMBL/GenBank/DDBJ whole genome shotgun (WGS) entry which is preliminary data.</text>
</comment>
<dbReference type="EMBL" id="JAGTJR010000002">
    <property type="protein sequence ID" value="KAH7063082.1"/>
    <property type="molecule type" value="Genomic_DNA"/>
</dbReference>
<comment type="cofactor">
    <cofactor evidence="1">
        <name>Fe(2+)</name>
        <dbReference type="ChEBI" id="CHEBI:29033"/>
    </cofactor>
</comment>